<dbReference type="AlphaFoldDB" id="A0A1Y3MCU7"/>
<comment type="caution">
    <text evidence="2">The sequence shown here is derived from an EMBL/GenBank/DDBJ whole genome shotgun (WGS) entry which is preliminary data.</text>
</comment>
<dbReference type="InterPro" id="IPR006976">
    <property type="entry name" value="VanZ-like"/>
</dbReference>
<proteinExistence type="predicted"/>
<organism evidence="2 3">
    <name type="scientific">Bacillus pseudomycoides</name>
    <dbReference type="NCBI Taxonomy" id="64104"/>
    <lineage>
        <taxon>Bacteria</taxon>
        <taxon>Bacillati</taxon>
        <taxon>Bacillota</taxon>
        <taxon>Bacilli</taxon>
        <taxon>Bacillales</taxon>
        <taxon>Bacillaceae</taxon>
        <taxon>Bacillus</taxon>
        <taxon>Bacillus cereus group</taxon>
    </lineage>
</organism>
<reference evidence="2 3" key="1">
    <citation type="submission" date="2017-02" db="EMBL/GenBank/DDBJ databases">
        <title>Bacillus pseudomycoides isolate FSL K6-0042.</title>
        <authorList>
            <person name="Kovac J."/>
        </authorList>
    </citation>
    <scope>NUCLEOTIDE SEQUENCE [LARGE SCALE GENOMIC DNA]</scope>
    <source>
        <strain evidence="2 3">FSL K6-0042</strain>
    </source>
</reference>
<protein>
    <submittedName>
        <fullName evidence="2">VanZ family protein</fullName>
    </submittedName>
</protein>
<accession>A0A1Y3MCU7</accession>
<evidence type="ECO:0000313" key="2">
    <source>
        <dbReference type="EMBL" id="OUM47876.1"/>
    </source>
</evidence>
<dbReference type="Pfam" id="PF04892">
    <property type="entry name" value="VanZ"/>
    <property type="match status" value="1"/>
</dbReference>
<gene>
    <name evidence="2" type="ORF">BW425_16240</name>
</gene>
<feature type="domain" description="VanZ-like" evidence="1">
    <location>
        <begin position="19"/>
        <end position="114"/>
    </location>
</feature>
<dbReference type="RefSeq" id="WP_016131771.1">
    <property type="nucleotide sequence ID" value="NZ_CP189809.1"/>
</dbReference>
<sequence>MFLGFDRLGLKYINYEYQYQLIPTSIPLGLPNMTSEEDFNLWVFNFGNLTAFIPFGVLIPLLYRCSFIRFITSFCISILILEVLQMLTFLGGFDIDDVIVNAMGATIGFVAYKIGFRSNTFLKKLIITCVTASILTLGLIVVVAEFNKSLEKQQQSLKNGTIIGLNQLTETNGYTPKDKNFHSFEIAHKKIESKLNMYSSNGTDFQQFKYLLKGKYVKISGYLGIPDGASKRSGKIIISVDGKDVQTVQFSEENISTSKSSFEIELDKANELCIKFIDTDVLLWDVTLTEWQK</sequence>
<name>A0A1Y3MCU7_9BACI</name>
<dbReference type="Proteomes" id="UP000195321">
    <property type="component" value="Unassembled WGS sequence"/>
</dbReference>
<dbReference type="EMBL" id="MWPX01000018">
    <property type="protein sequence ID" value="OUM47876.1"/>
    <property type="molecule type" value="Genomic_DNA"/>
</dbReference>
<evidence type="ECO:0000313" key="3">
    <source>
        <dbReference type="Proteomes" id="UP000195321"/>
    </source>
</evidence>
<evidence type="ECO:0000259" key="1">
    <source>
        <dbReference type="Pfam" id="PF04892"/>
    </source>
</evidence>